<evidence type="ECO:0000313" key="1">
    <source>
        <dbReference type="EMBL" id="VFU07253.1"/>
    </source>
</evidence>
<sequence>MRPDGNSPGASFCIGLFAQDLTQELDNG</sequence>
<evidence type="ECO:0000313" key="2">
    <source>
        <dbReference type="Proteomes" id="UP000294360"/>
    </source>
</evidence>
<dbReference type="AlphaFoldDB" id="A0A4U8YVA7"/>
<gene>
    <name evidence="1" type="ORF">MTUNDRAET4_0360</name>
</gene>
<name>A0A4U8YVA7_METTU</name>
<dbReference type="Proteomes" id="UP000294360">
    <property type="component" value="Chromosome"/>
</dbReference>
<dbReference type="EMBL" id="LR536450">
    <property type="protein sequence ID" value="VFU07253.1"/>
    <property type="molecule type" value="Genomic_DNA"/>
</dbReference>
<protein>
    <submittedName>
        <fullName evidence="1">Uncharacterized protein</fullName>
    </submittedName>
</protein>
<reference evidence="1 2" key="1">
    <citation type="submission" date="2019-03" db="EMBL/GenBank/DDBJ databases">
        <authorList>
            <person name="Kox A.R. M."/>
        </authorList>
    </citation>
    <scope>NUCLEOTIDE SEQUENCE [LARGE SCALE GENOMIC DNA]</scope>
    <source>
        <strain evidence="1">MTUNDRAET4 annotated genome</strain>
    </source>
</reference>
<proteinExistence type="predicted"/>
<accession>A0A4U8YVA7</accession>
<dbReference type="KEGG" id="mtun:MTUNDRAET4_0360"/>
<organism evidence="1 2">
    <name type="scientific">Methylocella tundrae</name>
    <dbReference type="NCBI Taxonomy" id="227605"/>
    <lineage>
        <taxon>Bacteria</taxon>
        <taxon>Pseudomonadati</taxon>
        <taxon>Pseudomonadota</taxon>
        <taxon>Alphaproteobacteria</taxon>
        <taxon>Hyphomicrobiales</taxon>
        <taxon>Beijerinckiaceae</taxon>
        <taxon>Methylocella</taxon>
    </lineage>
</organism>